<feature type="region of interest" description="Disordered" evidence="7">
    <location>
        <begin position="77"/>
        <end position="96"/>
    </location>
</feature>
<evidence type="ECO:0000256" key="7">
    <source>
        <dbReference type="SAM" id="MobiDB-lite"/>
    </source>
</evidence>
<keyword evidence="4" id="KW-0378">Hydrolase</keyword>
<feature type="compositionally biased region" description="Low complexity" evidence="7">
    <location>
        <begin position="146"/>
        <end position="164"/>
    </location>
</feature>
<dbReference type="InterPro" id="IPR017923">
    <property type="entry name" value="TFIIS_N"/>
</dbReference>
<dbReference type="SUPFAM" id="SSF55920">
    <property type="entry name" value="Creatinase/aminopeptidase"/>
    <property type="match status" value="1"/>
</dbReference>
<feature type="region of interest" description="Disordered" evidence="7">
    <location>
        <begin position="123"/>
        <end position="211"/>
    </location>
</feature>
<keyword evidence="5" id="KW-0464">Manganese</keyword>
<dbReference type="Gene3D" id="3.40.350.10">
    <property type="entry name" value="Creatinase/prolidase N-terminal domain"/>
    <property type="match status" value="1"/>
</dbReference>
<evidence type="ECO:0000256" key="1">
    <source>
        <dbReference type="ARBA" id="ARBA00001936"/>
    </source>
</evidence>
<dbReference type="GO" id="GO:0006508">
    <property type="term" value="P:proteolysis"/>
    <property type="evidence" value="ECO:0007669"/>
    <property type="project" value="TreeGrafter"/>
</dbReference>
<dbReference type="Proteomes" id="UP000623467">
    <property type="component" value="Unassembled WGS sequence"/>
</dbReference>
<feature type="compositionally biased region" description="Polar residues" evidence="7">
    <location>
        <begin position="848"/>
        <end position="858"/>
    </location>
</feature>
<dbReference type="GO" id="GO:0005634">
    <property type="term" value="C:nucleus"/>
    <property type="evidence" value="ECO:0007669"/>
    <property type="project" value="UniProtKB-SubCell"/>
</dbReference>
<dbReference type="InterPro" id="IPR036005">
    <property type="entry name" value="Creatinase/aminopeptidase-like"/>
</dbReference>
<keyword evidence="10" id="KW-1185">Reference proteome</keyword>
<evidence type="ECO:0000313" key="9">
    <source>
        <dbReference type="EMBL" id="KAF7354850.1"/>
    </source>
</evidence>
<feature type="compositionally biased region" description="Polar residues" evidence="7">
    <location>
        <begin position="123"/>
        <end position="145"/>
    </location>
</feature>
<dbReference type="Pfam" id="PF00557">
    <property type="entry name" value="Peptidase_M24"/>
    <property type="match status" value="1"/>
</dbReference>
<dbReference type="Pfam" id="PF08711">
    <property type="entry name" value="Med26"/>
    <property type="match status" value="1"/>
</dbReference>
<dbReference type="GO" id="GO:0005739">
    <property type="term" value="C:mitochondrion"/>
    <property type="evidence" value="ECO:0007669"/>
    <property type="project" value="TreeGrafter"/>
</dbReference>
<evidence type="ECO:0000256" key="4">
    <source>
        <dbReference type="ARBA" id="ARBA00022801"/>
    </source>
</evidence>
<protein>
    <submittedName>
        <fullName evidence="9">Intermediate cleaving peptidase 55</fullName>
    </submittedName>
</protein>
<dbReference type="SMART" id="SM01011">
    <property type="entry name" value="AMP_N"/>
    <property type="match status" value="1"/>
</dbReference>
<organism evidence="9 10">
    <name type="scientific">Mycena sanguinolenta</name>
    <dbReference type="NCBI Taxonomy" id="230812"/>
    <lineage>
        <taxon>Eukaryota</taxon>
        <taxon>Fungi</taxon>
        <taxon>Dikarya</taxon>
        <taxon>Basidiomycota</taxon>
        <taxon>Agaricomycotina</taxon>
        <taxon>Agaricomycetes</taxon>
        <taxon>Agaricomycetidae</taxon>
        <taxon>Agaricales</taxon>
        <taxon>Marasmiineae</taxon>
        <taxon>Mycenaceae</taxon>
        <taxon>Mycena</taxon>
    </lineage>
</organism>
<dbReference type="InterPro" id="IPR007865">
    <property type="entry name" value="Aminopep_P_N"/>
</dbReference>
<feature type="compositionally biased region" description="Polar residues" evidence="7">
    <location>
        <begin position="566"/>
        <end position="582"/>
    </location>
</feature>
<dbReference type="EMBL" id="JACAZH010000011">
    <property type="protein sequence ID" value="KAF7354850.1"/>
    <property type="molecule type" value="Genomic_DNA"/>
</dbReference>
<feature type="compositionally biased region" description="Low complexity" evidence="7">
    <location>
        <begin position="825"/>
        <end position="840"/>
    </location>
</feature>
<evidence type="ECO:0000256" key="2">
    <source>
        <dbReference type="ARBA" id="ARBA00008766"/>
    </source>
</evidence>
<dbReference type="Gene3D" id="1.20.930.10">
    <property type="entry name" value="Conserved domain common to transcription factors TFIIS, elongin A, CRSP70"/>
    <property type="match status" value="1"/>
</dbReference>
<dbReference type="GO" id="GO:0030145">
    <property type="term" value="F:manganese ion binding"/>
    <property type="evidence" value="ECO:0007669"/>
    <property type="project" value="InterPro"/>
</dbReference>
<dbReference type="Pfam" id="PF05195">
    <property type="entry name" value="AMP_N"/>
    <property type="match status" value="1"/>
</dbReference>
<evidence type="ECO:0000256" key="3">
    <source>
        <dbReference type="ARBA" id="ARBA00022723"/>
    </source>
</evidence>
<accession>A0A8H7CYD9</accession>
<dbReference type="PANTHER" id="PTHR43226:SF4">
    <property type="entry name" value="XAA-PRO AMINOPEPTIDASE 3"/>
    <property type="match status" value="1"/>
</dbReference>
<reference evidence="9" key="1">
    <citation type="submission" date="2020-05" db="EMBL/GenBank/DDBJ databases">
        <title>Mycena genomes resolve the evolution of fungal bioluminescence.</title>
        <authorList>
            <person name="Tsai I.J."/>
        </authorList>
    </citation>
    <scope>NUCLEOTIDE SEQUENCE</scope>
    <source>
        <strain evidence="9">160909Yilan</strain>
    </source>
</reference>
<dbReference type="InterPro" id="IPR000994">
    <property type="entry name" value="Pept_M24"/>
</dbReference>
<feature type="region of interest" description="Disordered" evidence="7">
    <location>
        <begin position="446"/>
        <end position="540"/>
    </location>
</feature>
<proteinExistence type="inferred from homology"/>
<feature type="region of interest" description="Disordered" evidence="7">
    <location>
        <begin position="1"/>
        <end position="49"/>
    </location>
</feature>
<dbReference type="PROSITE" id="PS51319">
    <property type="entry name" value="TFIIS_N"/>
    <property type="match status" value="1"/>
</dbReference>
<comment type="cofactor">
    <cofactor evidence="1">
        <name>Mn(2+)</name>
        <dbReference type="ChEBI" id="CHEBI:29035"/>
    </cofactor>
</comment>
<comment type="subcellular location">
    <subcellularLocation>
        <location evidence="6">Nucleus</location>
    </subcellularLocation>
</comment>
<evidence type="ECO:0000256" key="6">
    <source>
        <dbReference type="PROSITE-ProRule" id="PRU00649"/>
    </source>
</evidence>
<evidence type="ECO:0000256" key="5">
    <source>
        <dbReference type="ARBA" id="ARBA00023211"/>
    </source>
</evidence>
<dbReference type="Gene3D" id="3.90.230.10">
    <property type="entry name" value="Creatinase/methionine aminopeptidase superfamily"/>
    <property type="match status" value="1"/>
</dbReference>
<feature type="compositionally biased region" description="Low complexity" evidence="7">
    <location>
        <begin position="81"/>
        <end position="96"/>
    </location>
</feature>
<dbReference type="GO" id="GO:0070006">
    <property type="term" value="F:metalloaminopeptidase activity"/>
    <property type="evidence" value="ECO:0007669"/>
    <property type="project" value="InterPro"/>
</dbReference>
<feature type="compositionally biased region" description="Low complexity" evidence="7">
    <location>
        <begin position="508"/>
        <end position="527"/>
    </location>
</feature>
<feature type="region of interest" description="Disordered" evidence="7">
    <location>
        <begin position="825"/>
        <end position="897"/>
    </location>
</feature>
<feature type="region of interest" description="Disordered" evidence="7">
    <location>
        <begin position="254"/>
        <end position="294"/>
    </location>
</feature>
<comment type="caution">
    <text evidence="9">The sequence shown here is derived from an EMBL/GenBank/DDBJ whole genome shotgun (WGS) entry which is preliminary data.</text>
</comment>
<evidence type="ECO:0000259" key="8">
    <source>
        <dbReference type="PROSITE" id="PS51319"/>
    </source>
</evidence>
<dbReference type="InterPro" id="IPR029149">
    <property type="entry name" value="Creatin/AminoP/Spt16_N"/>
</dbReference>
<keyword evidence="6" id="KW-0539">Nucleus</keyword>
<dbReference type="CDD" id="cd01087">
    <property type="entry name" value="Prolidase"/>
    <property type="match status" value="1"/>
</dbReference>
<dbReference type="InterPro" id="IPR035441">
    <property type="entry name" value="TFIIS/LEDGF_dom_sf"/>
</dbReference>
<dbReference type="SUPFAM" id="SSF53092">
    <property type="entry name" value="Creatinase/prolidase N-terminal domain"/>
    <property type="match status" value="1"/>
</dbReference>
<feature type="region of interest" description="Disordered" evidence="7">
    <location>
        <begin position="561"/>
        <end position="599"/>
    </location>
</feature>
<feature type="compositionally biased region" description="Low complexity" evidence="7">
    <location>
        <begin position="256"/>
        <end position="265"/>
    </location>
</feature>
<dbReference type="SUPFAM" id="SSF47676">
    <property type="entry name" value="Conserved domain common to transcription factors TFIIS, elongin A, CRSP70"/>
    <property type="match status" value="1"/>
</dbReference>
<feature type="compositionally biased region" description="Low complexity" evidence="7">
    <location>
        <begin position="30"/>
        <end position="49"/>
    </location>
</feature>
<gene>
    <name evidence="9" type="ORF">MSAN_01399500</name>
</gene>
<feature type="compositionally biased region" description="Polar residues" evidence="7">
    <location>
        <begin position="172"/>
        <end position="186"/>
    </location>
</feature>
<keyword evidence="3" id="KW-0479">Metal-binding</keyword>
<comment type="similarity">
    <text evidence="2">Belongs to the peptidase M24B family.</text>
</comment>
<dbReference type="PANTHER" id="PTHR43226">
    <property type="entry name" value="XAA-PRO AMINOPEPTIDASE 3"/>
    <property type="match status" value="1"/>
</dbReference>
<feature type="compositionally biased region" description="Pro residues" evidence="7">
    <location>
        <begin position="266"/>
        <end position="277"/>
    </location>
</feature>
<feature type="domain" description="TFIIS N-terminal" evidence="8">
    <location>
        <begin position="365"/>
        <end position="447"/>
    </location>
</feature>
<name>A0A8H7CYD9_9AGAR</name>
<feature type="compositionally biased region" description="Low complexity" evidence="7">
    <location>
        <begin position="187"/>
        <end position="207"/>
    </location>
</feature>
<sequence>MESSIYTWLQPESPHHPVHASPPPQDWQKQASPHGAQAGAAASTQAAHQPALDLSDFTSLADLSGVTAAHIPRNPSLNGLPAASTPSNSAASPPSAQSSFYPFATGHSGFYGAGTSSYYSSWGAPVQSTQSSDPIPLSNYSTLNGATSSSSASATQQQPSQSSQMVIDPALTTMNGSTSNGTLHTYSQQPSYTAQTSTQQQPQQRPQLGPYSYLTSFPMSYYLPQQQQQQQQSQGTLSPHALHAPATNSLMNAYYPSQASGSKPQQPQPQQSPPPQQPQQQQAPAPPPGPTPAERRQQMLTAIRPLLQANAFTGAAAVATLATRLFDYGSADVDATTRMEILTKIRDGAGNHYFRAWAENPTAVDITREWLKAAFTASREDGDDAQLGETIMPLLHLIDRLPMTVESLKTSKLGKVVVKLVKDPPTPAIKDMASNVERRWRQMVTDKVPESAADDPKSKKRKIADPPARTLPPLKKPAVGAARPVPVKKEPAASSKTAAAPVKDAKSDSSFFSAPKPKPKLPSFKKAPPAPAKKDDVAQPSAIDPFQEALKLMKTRKGSPLAAVVSTPSPHGSAERSGSTSAAEAGPSATTKLGKRKKSVTWAPEGKLESIRLIERAIYGDENSDVSANPSLYCTFVDVFSSFSFWVQGSLQYTGSLRDLDRSEGAALHMHLFEETLDWSEPLSIELPDDLPDERGAQSQEKAMQEQREQTALVSLYMTPSSIPDSPAEPSVVIPDEDVDKEVHEMTTGPDVDAVFWSAPAIPIDPPQPQPGAGPLTSVADLVGQLAGGPSAAPADAGAVMQALPPEQLQQLLAQLSQLPGAQQLQQQIQTPQQQQQQQPYGDWPGLNQFSADYSQAPSFEDGGERHGGWPMRGGRGRGRGRGRGGMGGDDGFDEPNSAVILEKTSTSRGYRMTLFSAGKDSAKEKWDGARTSLEEAGTLFQADDAQSIDHFSSYLRSALSKNSSVYVDIPAASRASKSPKFSSKSILGYFSSPVTPRTEYDSIVEALSTSRRKPLAPKVAQLRAIKSEAELRVMRQAADISGRAHAKTMRFARPGLSEAALAAHFEYLSSLAGSQRPAYVPVVASGANALIIHYTSNNHLLREGEVLLIDAGCEYNGYASDITRAFPVSGTFSAPQRDLYAAVLSVQKALIGLCTESSGLSMHQIHTTACTLLRKELKQIGIDVRGHDLEQVLFPHYVSHPIGLGIFIYFAASLKTGMVITIEPGIYVPPSPSFPKHFHDIGIRIEDEVVVGKEQPVVLSVAAPKEIADVEGACQGLLGFEAF</sequence>
<evidence type="ECO:0000313" key="10">
    <source>
        <dbReference type="Proteomes" id="UP000623467"/>
    </source>
</evidence>
<dbReference type="OrthoDB" id="6159439at2759"/>
<dbReference type="InterPro" id="IPR052433">
    <property type="entry name" value="X-Pro_dipept-like"/>
</dbReference>